<accession>A0A2P5D2R0</accession>
<proteinExistence type="predicted"/>
<name>A0A2P5D2R0_PARAD</name>
<reference evidence="2" key="1">
    <citation type="submission" date="2016-06" db="EMBL/GenBank/DDBJ databases">
        <title>Parallel loss of symbiosis genes in relatives of nitrogen-fixing non-legume Parasponia.</title>
        <authorList>
            <person name="Van Velzen R."/>
            <person name="Holmer R."/>
            <person name="Bu F."/>
            <person name="Rutten L."/>
            <person name="Van Zeijl A."/>
            <person name="Liu W."/>
            <person name="Santuari L."/>
            <person name="Cao Q."/>
            <person name="Sharma T."/>
            <person name="Shen D."/>
            <person name="Roswanjaya Y."/>
            <person name="Wardhani T."/>
            <person name="Kalhor M.S."/>
            <person name="Jansen J."/>
            <person name="Van den Hoogen J."/>
            <person name="Gungor B."/>
            <person name="Hartog M."/>
            <person name="Hontelez J."/>
            <person name="Verver J."/>
            <person name="Yang W.-C."/>
            <person name="Schijlen E."/>
            <person name="Repin R."/>
            <person name="Schilthuizen M."/>
            <person name="Schranz E."/>
            <person name="Heidstra R."/>
            <person name="Miyata K."/>
            <person name="Fedorova E."/>
            <person name="Kohlen W."/>
            <person name="Bisseling T."/>
            <person name="Smit S."/>
            <person name="Geurts R."/>
        </authorList>
    </citation>
    <scope>NUCLEOTIDE SEQUENCE [LARGE SCALE GENOMIC DNA]</scope>
    <source>
        <strain evidence="2">cv. WU1-14</strain>
    </source>
</reference>
<dbReference type="OrthoDB" id="1878503at2759"/>
<dbReference type="Proteomes" id="UP000237105">
    <property type="component" value="Unassembled WGS sequence"/>
</dbReference>
<dbReference type="EMBL" id="JXTB01000070">
    <property type="protein sequence ID" value="PON67564.1"/>
    <property type="molecule type" value="Genomic_DNA"/>
</dbReference>
<comment type="caution">
    <text evidence="1">The sequence shown here is derived from an EMBL/GenBank/DDBJ whole genome shotgun (WGS) entry which is preliminary data.</text>
</comment>
<sequence>MADDNVLGVAHDLSVLLSSEKRDFLVRNNGDQNQLLSSSYPGYMMNGIKFLVDKRDSKHNTQNCGVLVRGSDGNYFYSILEQVLELSYIKGCNVGSSSMISQIKGNPETGEVISSIDYFESRYLKLSGWQNKYTQEKHIRIHSAEMVTSRAEALTQTQSRTQFKLGDGASSAESVQLAEKDAEHARWIDETQRQINEQNWILQTLIAKLGIEMPPPPRPKL</sequence>
<gene>
    <name evidence="1" type="ORF">PanWU01x14_102010</name>
</gene>
<organism evidence="1 2">
    <name type="scientific">Parasponia andersonii</name>
    <name type="common">Sponia andersonii</name>
    <dbReference type="NCBI Taxonomy" id="3476"/>
    <lineage>
        <taxon>Eukaryota</taxon>
        <taxon>Viridiplantae</taxon>
        <taxon>Streptophyta</taxon>
        <taxon>Embryophyta</taxon>
        <taxon>Tracheophyta</taxon>
        <taxon>Spermatophyta</taxon>
        <taxon>Magnoliopsida</taxon>
        <taxon>eudicotyledons</taxon>
        <taxon>Gunneridae</taxon>
        <taxon>Pentapetalae</taxon>
        <taxon>rosids</taxon>
        <taxon>fabids</taxon>
        <taxon>Rosales</taxon>
        <taxon>Cannabaceae</taxon>
        <taxon>Parasponia</taxon>
    </lineage>
</organism>
<keyword evidence="2" id="KW-1185">Reference proteome</keyword>
<protein>
    <submittedName>
        <fullName evidence="1">Uncharacterized protein</fullName>
    </submittedName>
</protein>
<dbReference type="AlphaFoldDB" id="A0A2P5D2R0"/>
<evidence type="ECO:0000313" key="1">
    <source>
        <dbReference type="EMBL" id="PON67564.1"/>
    </source>
</evidence>
<evidence type="ECO:0000313" key="2">
    <source>
        <dbReference type="Proteomes" id="UP000237105"/>
    </source>
</evidence>